<organism evidence="1 2">
    <name type="scientific">Shewanella litoralis</name>
    <dbReference type="NCBI Taxonomy" id="2282700"/>
    <lineage>
        <taxon>Bacteria</taxon>
        <taxon>Pseudomonadati</taxon>
        <taxon>Pseudomonadota</taxon>
        <taxon>Gammaproteobacteria</taxon>
        <taxon>Alteromonadales</taxon>
        <taxon>Shewanellaceae</taxon>
        <taxon>Shewanella</taxon>
    </lineage>
</organism>
<comment type="caution">
    <text evidence="1">The sequence shown here is derived from an EMBL/GenBank/DDBJ whole genome shotgun (WGS) entry which is preliminary data.</text>
</comment>
<keyword evidence="2" id="KW-1185">Reference proteome</keyword>
<dbReference type="EMBL" id="BMQX01000013">
    <property type="protein sequence ID" value="GGQ19888.1"/>
    <property type="molecule type" value="Genomic_DNA"/>
</dbReference>
<protein>
    <submittedName>
        <fullName evidence="1">Uncharacterized protein</fullName>
    </submittedName>
</protein>
<gene>
    <name evidence="1" type="ORF">GCM10009411_20040</name>
</gene>
<dbReference type="Proteomes" id="UP000619118">
    <property type="component" value="Unassembled WGS sequence"/>
</dbReference>
<evidence type="ECO:0000313" key="2">
    <source>
        <dbReference type="Proteomes" id="UP000619118"/>
    </source>
</evidence>
<accession>A0ABQ2RAZ9</accession>
<reference evidence="2" key="1">
    <citation type="journal article" date="2019" name="Int. J. Syst. Evol. Microbiol.">
        <title>The Global Catalogue of Microorganisms (GCM) 10K type strain sequencing project: providing services to taxonomists for standard genome sequencing and annotation.</title>
        <authorList>
            <consortium name="The Broad Institute Genomics Platform"/>
            <consortium name="The Broad Institute Genome Sequencing Center for Infectious Disease"/>
            <person name="Wu L."/>
            <person name="Ma J."/>
        </authorList>
    </citation>
    <scope>NUCLEOTIDE SEQUENCE [LARGE SCALE GENOMIC DNA]</scope>
    <source>
        <strain evidence="2">JCM 32306</strain>
    </source>
</reference>
<sequence>MLLIFGGASALERWVTPHHLWRFTCHAQGYLSHAQSHAAPSDVMLLLEIDHQQASLHYQLDSNAALLEFAIFQGEVAHVDLGSLSYQLALVTKALQWQENSSLHPYLINELSLNEIGLQLLARLPIQVQILNVDSDHSRATLKFIPSNNLWSCQVVSADLHH</sequence>
<name>A0ABQ2RAZ9_9GAMM</name>
<evidence type="ECO:0000313" key="1">
    <source>
        <dbReference type="EMBL" id="GGQ19888.1"/>
    </source>
</evidence>
<proteinExistence type="predicted"/>